<feature type="region of interest" description="Disordered" evidence="1">
    <location>
        <begin position="144"/>
        <end position="173"/>
    </location>
</feature>
<dbReference type="PANTHER" id="PTHR11374:SF57">
    <property type="entry name" value="DEHYDROGENASE UGD1, PUTATIVE (AFU_ORTHOLOGUE AFUA_8G00920)-RELATED"/>
    <property type="match status" value="1"/>
</dbReference>
<dbReference type="EMBL" id="BN001306">
    <property type="protein sequence ID" value="CBF82393.1"/>
    <property type="molecule type" value="Genomic_DNA"/>
</dbReference>
<dbReference type="RefSeq" id="XP_050468321.1">
    <property type="nucleotide sequence ID" value="XM_050612394.1"/>
</dbReference>
<dbReference type="VEuPathDB" id="FungiDB:AN9172"/>
<dbReference type="GO" id="GO:0006024">
    <property type="term" value="P:glycosaminoglycan biosynthetic process"/>
    <property type="evidence" value="ECO:0000318"/>
    <property type="project" value="GO_Central"/>
</dbReference>
<accession>C8VK18</accession>
<evidence type="ECO:0000259" key="2">
    <source>
        <dbReference type="Pfam" id="PF03721"/>
    </source>
</evidence>
<dbReference type="Proteomes" id="UP000000560">
    <property type="component" value="Chromosome VI"/>
</dbReference>
<dbReference type="Gene3D" id="3.40.50.720">
    <property type="entry name" value="NAD(P)-binding Rossmann-like Domain"/>
    <property type="match status" value="2"/>
</dbReference>
<feature type="domain" description="UDP-glucose/GDP-mannose dehydrogenase N-terminal" evidence="2">
    <location>
        <begin position="79"/>
        <end position="138"/>
    </location>
</feature>
<feature type="domain" description="UDP-glucose/GDP-mannose dehydrogenase N-terminal" evidence="2">
    <location>
        <begin position="166"/>
        <end position="300"/>
    </location>
</feature>
<dbReference type="GO" id="GO:0051287">
    <property type="term" value="F:NAD binding"/>
    <property type="evidence" value="ECO:0007669"/>
    <property type="project" value="InterPro"/>
</dbReference>
<dbReference type="InParanoid" id="C8VK18"/>
<evidence type="ECO:0000313" key="3">
    <source>
        <dbReference type="EMBL" id="CBF82393.1"/>
    </source>
</evidence>
<dbReference type="FunFam" id="3.40.50.720:FF:001054">
    <property type="entry name" value="UDP-glucose dehydrogenase Ugd1, putative"/>
    <property type="match status" value="1"/>
</dbReference>
<reference evidence="4" key="2">
    <citation type="journal article" date="2009" name="Fungal Genet. Biol.">
        <title>The 2008 update of the Aspergillus nidulans genome annotation: a community effort.</title>
        <authorList>
            <person name="Wortman J.R."/>
            <person name="Gilsenan J.M."/>
            <person name="Joardar V."/>
            <person name="Deegan J."/>
            <person name="Clutterbuck J."/>
            <person name="Andersen M.R."/>
            <person name="Archer D."/>
            <person name="Bencina M."/>
            <person name="Braus G."/>
            <person name="Coutinho P."/>
            <person name="von Dohren H."/>
            <person name="Doonan J."/>
            <person name="Driessen A.J."/>
            <person name="Durek P."/>
            <person name="Espeso E."/>
            <person name="Fekete E."/>
            <person name="Flipphi M."/>
            <person name="Estrada C.G."/>
            <person name="Geysens S."/>
            <person name="Goldman G."/>
            <person name="de Groot P.W."/>
            <person name="Hansen K."/>
            <person name="Harris S.D."/>
            <person name="Heinekamp T."/>
            <person name="Helmstaedt K."/>
            <person name="Henrissat B."/>
            <person name="Hofmann G."/>
            <person name="Homan T."/>
            <person name="Horio T."/>
            <person name="Horiuchi H."/>
            <person name="James S."/>
            <person name="Jones M."/>
            <person name="Karaffa L."/>
            <person name="Karanyi Z."/>
            <person name="Kato M."/>
            <person name="Keller N."/>
            <person name="Kelly D.E."/>
            <person name="Kiel J.A."/>
            <person name="Kim J.M."/>
            <person name="van der Klei I.J."/>
            <person name="Klis F.M."/>
            <person name="Kovalchuk A."/>
            <person name="Krasevec N."/>
            <person name="Kubicek C.P."/>
            <person name="Liu B."/>
            <person name="Maccabe A."/>
            <person name="Meyer V."/>
            <person name="Mirabito P."/>
            <person name="Miskei M."/>
            <person name="Mos M."/>
            <person name="Mullins J."/>
            <person name="Nelson D.R."/>
            <person name="Nielsen J."/>
            <person name="Oakley B.R."/>
            <person name="Osmani S.A."/>
            <person name="Pakula T."/>
            <person name="Paszewski A."/>
            <person name="Paulsen I."/>
            <person name="Pilsyk S."/>
            <person name="Pocsi I."/>
            <person name="Punt P.J."/>
            <person name="Ram A.F."/>
            <person name="Ren Q."/>
            <person name="Robellet X."/>
            <person name="Robson G."/>
            <person name="Seiboth B."/>
            <person name="van Solingen P."/>
            <person name="Specht T."/>
            <person name="Sun J."/>
            <person name="Taheri-Talesh N."/>
            <person name="Takeshita N."/>
            <person name="Ussery D."/>
            <person name="vanKuyk P.A."/>
            <person name="Visser H."/>
            <person name="van de Vondervoort P.J."/>
            <person name="de Vries R.P."/>
            <person name="Walton J."/>
            <person name="Xiang X."/>
            <person name="Xiong Y."/>
            <person name="Zeng A.P."/>
            <person name="Brandt B.W."/>
            <person name="Cornell M.J."/>
            <person name="van den Hondel C.A."/>
            <person name="Visser J."/>
            <person name="Oliver S.G."/>
            <person name="Turner G."/>
        </authorList>
    </citation>
    <scope>GENOME REANNOTATION</scope>
    <source>
        <strain evidence="4">FGSC A4 / ATCC 38163 / CBS 112.46 / NRRL 194 / M139</strain>
    </source>
</reference>
<proteinExistence type="predicted"/>
<dbReference type="OrthoDB" id="5059218at2759"/>
<evidence type="ECO:0000256" key="1">
    <source>
        <dbReference type="SAM" id="MobiDB-lite"/>
    </source>
</evidence>
<dbReference type="GO" id="GO:0005634">
    <property type="term" value="C:nucleus"/>
    <property type="evidence" value="ECO:0000318"/>
    <property type="project" value="GO_Central"/>
</dbReference>
<dbReference type="GeneID" id="2868086"/>
<dbReference type="InterPro" id="IPR001732">
    <property type="entry name" value="UDP-Glc/GDP-Man_DH_N"/>
</dbReference>
<dbReference type="Pfam" id="PF03721">
    <property type="entry name" value="UDPG_MGDP_dh_N"/>
    <property type="match status" value="2"/>
</dbReference>
<dbReference type="KEGG" id="ani:ANIA_09172"/>
<organism evidence="3 4">
    <name type="scientific">Emericella nidulans (strain FGSC A4 / ATCC 38163 / CBS 112.46 / NRRL 194 / M139)</name>
    <name type="common">Aspergillus nidulans</name>
    <dbReference type="NCBI Taxonomy" id="227321"/>
    <lineage>
        <taxon>Eukaryota</taxon>
        <taxon>Fungi</taxon>
        <taxon>Dikarya</taxon>
        <taxon>Ascomycota</taxon>
        <taxon>Pezizomycotina</taxon>
        <taxon>Eurotiomycetes</taxon>
        <taxon>Eurotiomycetidae</taxon>
        <taxon>Eurotiales</taxon>
        <taxon>Aspergillaceae</taxon>
        <taxon>Aspergillus</taxon>
        <taxon>Aspergillus subgen. Nidulantes</taxon>
    </lineage>
</organism>
<sequence length="557" mass="61097">MIFFFPILFALAGTCITLLFSNRIRQYRALVSKTRQPDRDRVVVKGHTYSEAVSGDQKTEVEFRSEGLSTISQIENVRQVCIIGAGKEGVITGIILASHNPEVEFCVADTDEELIRLWKSDTLPFSEPGLENMFFDDGALHATRSEDEKEDGKHANIDHGQDQDQQRLTGKETAAHVERRKKLSNLTFSADIHAALVPAQLVFLCLEMDPSAGASDESSSHSYLDSALYTIALASRGHKIIVQRSTAPYGATAYIKNRLQAISSPKATHTVLANPVLAVPFPGSLIASMITPSSVIIGHIFSSTASTPAITALKRLYASFVPEDRIVTMDAYSAELGTISAKAVIVQQMMALNSVHMICGKVEASPGNVGWILGGLDIAAVRTGVWMRREVRCLVNLAKGLGMEEVKAYWEGVLKLEGMKYRRDVRNFLETLNQGEDRKKAALILTDAMGDQETALVLLDELKRAEVTIRAWVDCATKEQSHNVLQTVRGRVEGLEVANSLESACAGSNVVILHGSLGIRDEAMQAIADNMERPKALLNLGDRMDEMKMRQLGFRLV</sequence>
<dbReference type="InterPro" id="IPR028356">
    <property type="entry name" value="UDPglc_DH_euk"/>
</dbReference>
<dbReference type="STRING" id="227321.C8VK18"/>
<keyword evidence="4" id="KW-1185">Reference proteome</keyword>
<gene>
    <name evidence="3" type="ORF">ANIA_09172</name>
</gene>
<dbReference type="eggNOG" id="KOG2666">
    <property type="taxonomic scope" value="Eukaryota"/>
</dbReference>
<dbReference type="InterPro" id="IPR036291">
    <property type="entry name" value="NAD(P)-bd_dom_sf"/>
</dbReference>
<dbReference type="SUPFAM" id="SSF51735">
    <property type="entry name" value="NAD(P)-binding Rossmann-fold domains"/>
    <property type="match status" value="1"/>
</dbReference>
<protein>
    <submittedName>
        <fullName evidence="3">UDP-glucose dehydrogenase Ugd1, putative (AFU_orthologue AFUA_8G00920)</fullName>
    </submittedName>
</protein>
<dbReference type="OMA" id="CFIAVGT"/>
<dbReference type="GO" id="GO:0003979">
    <property type="term" value="F:UDP-glucose 6-dehydrogenase activity"/>
    <property type="evidence" value="ECO:0007669"/>
    <property type="project" value="InterPro"/>
</dbReference>
<reference evidence="4" key="1">
    <citation type="journal article" date="2005" name="Nature">
        <title>Sequencing of Aspergillus nidulans and comparative analysis with A. fumigatus and A. oryzae.</title>
        <authorList>
            <person name="Galagan J.E."/>
            <person name="Calvo S.E."/>
            <person name="Cuomo C."/>
            <person name="Ma L.J."/>
            <person name="Wortman J.R."/>
            <person name="Batzoglou S."/>
            <person name="Lee S.I."/>
            <person name="Basturkmen M."/>
            <person name="Spevak C.C."/>
            <person name="Clutterbuck J."/>
            <person name="Kapitonov V."/>
            <person name="Jurka J."/>
            <person name="Scazzocchio C."/>
            <person name="Farman M."/>
            <person name="Butler J."/>
            <person name="Purcell S."/>
            <person name="Harris S."/>
            <person name="Braus G.H."/>
            <person name="Draht O."/>
            <person name="Busch S."/>
            <person name="D'Enfert C."/>
            <person name="Bouchier C."/>
            <person name="Goldman G.H."/>
            <person name="Bell-Pedersen D."/>
            <person name="Griffiths-Jones S."/>
            <person name="Doonan J.H."/>
            <person name="Yu J."/>
            <person name="Vienken K."/>
            <person name="Pain A."/>
            <person name="Freitag M."/>
            <person name="Selker E.U."/>
            <person name="Archer D.B."/>
            <person name="Penalva M.A."/>
            <person name="Oakley B.R."/>
            <person name="Momany M."/>
            <person name="Tanaka T."/>
            <person name="Kumagai T."/>
            <person name="Asai K."/>
            <person name="Machida M."/>
            <person name="Nierman W.C."/>
            <person name="Denning D.W."/>
            <person name="Caddick M."/>
            <person name="Hynes M."/>
            <person name="Paoletti M."/>
            <person name="Fischer R."/>
            <person name="Miller B."/>
            <person name="Dyer P."/>
            <person name="Sachs M.S."/>
            <person name="Osmani S.A."/>
            <person name="Birren B.W."/>
        </authorList>
    </citation>
    <scope>NUCLEOTIDE SEQUENCE [LARGE SCALE GENOMIC DNA]</scope>
    <source>
        <strain evidence="4">FGSC A4 / ATCC 38163 / CBS 112.46 / NRRL 194 / M139</strain>
    </source>
</reference>
<dbReference type="PANTHER" id="PTHR11374">
    <property type="entry name" value="UDP-GLUCOSE DEHYDROGENASE/UDP-MANNAC DEHYDROGENASE"/>
    <property type="match status" value="1"/>
</dbReference>
<dbReference type="AlphaFoldDB" id="C8VK18"/>
<evidence type="ECO:0000313" key="4">
    <source>
        <dbReference type="Proteomes" id="UP000000560"/>
    </source>
</evidence>
<dbReference type="HOGENOM" id="CLU_023810_7_1_1"/>
<name>C8VK18_EMENI</name>